<dbReference type="EMBL" id="HACG01017284">
    <property type="protein sequence ID" value="CEK64149.1"/>
    <property type="molecule type" value="Transcribed_RNA"/>
</dbReference>
<dbReference type="AlphaFoldDB" id="A0A0B6Z684"/>
<evidence type="ECO:0000313" key="1">
    <source>
        <dbReference type="EMBL" id="CEK64149.1"/>
    </source>
</evidence>
<gene>
    <name evidence="1" type="primary">ORF50753</name>
</gene>
<sequence length="57" mass="6762">GHQRVNKYTEDSKTTWRRTVECELKEMNRSWSTIQRTSTNKEERRAFVLLCAKGITS</sequence>
<proteinExistence type="predicted"/>
<feature type="non-terminal residue" evidence="1">
    <location>
        <position position="1"/>
    </location>
</feature>
<name>A0A0B6Z684_9EUPU</name>
<organism evidence="1">
    <name type="scientific">Arion vulgaris</name>
    <dbReference type="NCBI Taxonomy" id="1028688"/>
    <lineage>
        <taxon>Eukaryota</taxon>
        <taxon>Metazoa</taxon>
        <taxon>Spiralia</taxon>
        <taxon>Lophotrochozoa</taxon>
        <taxon>Mollusca</taxon>
        <taxon>Gastropoda</taxon>
        <taxon>Heterobranchia</taxon>
        <taxon>Euthyneura</taxon>
        <taxon>Panpulmonata</taxon>
        <taxon>Eupulmonata</taxon>
        <taxon>Stylommatophora</taxon>
        <taxon>Helicina</taxon>
        <taxon>Arionoidea</taxon>
        <taxon>Arionidae</taxon>
        <taxon>Arion</taxon>
    </lineage>
</organism>
<reference evidence="1" key="1">
    <citation type="submission" date="2014-12" db="EMBL/GenBank/DDBJ databases">
        <title>Insight into the proteome of Arion vulgaris.</title>
        <authorList>
            <person name="Aradska J."/>
            <person name="Bulat T."/>
            <person name="Smidak R."/>
            <person name="Sarate P."/>
            <person name="Gangsoo J."/>
            <person name="Sialana F."/>
            <person name="Bilban M."/>
            <person name="Lubec G."/>
        </authorList>
    </citation>
    <scope>NUCLEOTIDE SEQUENCE</scope>
    <source>
        <tissue evidence="1">Skin</tissue>
    </source>
</reference>
<accession>A0A0B6Z684</accession>
<protein>
    <submittedName>
        <fullName evidence="1">Uncharacterized protein</fullName>
    </submittedName>
</protein>